<proteinExistence type="predicted"/>
<comment type="caution">
    <text evidence="1">The sequence shown here is derived from an EMBL/GenBank/DDBJ whole genome shotgun (WGS) entry which is preliminary data.</text>
</comment>
<sequence>MSKSSLGLQQMLLRTHPCNFTVTFYPGKEIPVANALLCPYLPEEDTAMQKEIESYVNSVMMLLPISNSRVKKLKQETTTYTQMN</sequence>
<name>A0AA88IEG6_ARTSF</name>
<dbReference type="EMBL" id="JAVRJZ010000001">
    <property type="protein sequence ID" value="KAK2727733.1"/>
    <property type="molecule type" value="Genomic_DNA"/>
</dbReference>
<gene>
    <name evidence="1" type="ORF">QYM36_008278</name>
</gene>
<accession>A0AA88IEG6</accession>
<evidence type="ECO:0000313" key="1">
    <source>
        <dbReference type="EMBL" id="KAK2727733.1"/>
    </source>
</evidence>
<dbReference type="AlphaFoldDB" id="A0AA88IEG6"/>
<dbReference type="Proteomes" id="UP001187531">
    <property type="component" value="Unassembled WGS sequence"/>
</dbReference>
<evidence type="ECO:0000313" key="2">
    <source>
        <dbReference type="Proteomes" id="UP001187531"/>
    </source>
</evidence>
<reference evidence="1" key="1">
    <citation type="submission" date="2023-07" db="EMBL/GenBank/DDBJ databases">
        <title>Chromosome-level genome assembly of Artemia franciscana.</title>
        <authorList>
            <person name="Jo E."/>
        </authorList>
    </citation>
    <scope>NUCLEOTIDE SEQUENCE</scope>
    <source>
        <tissue evidence="1">Whole body</tissue>
    </source>
</reference>
<keyword evidence="2" id="KW-1185">Reference proteome</keyword>
<protein>
    <submittedName>
        <fullName evidence="1">Uncharacterized protein</fullName>
    </submittedName>
</protein>
<organism evidence="1 2">
    <name type="scientific">Artemia franciscana</name>
    <name type="common">Brine shrimp</name>
    <name type="synonym">Artemia sanfranciscana</name>
    <dbReference type="NCBI Taxonomy" id="6661"/>
    <lineage>
        <taxon>Eukaryota</taxon>
        <taxon>Metazoa</taxon>
        <taxon>Ecdysozoa</taxon>
        <taxon>Arthropoda</taxon>
        <taxon>Crustacea</taxon>
        <taxon>Branchiopoda</taxon>
        <taxon>Anostraca</taxon>
        <taxon>Artemiidae</taxon>
        <taxon>Artemia</taxon>
    </lineage>
</organism>